<dbReference type="GO" id="GO:0080120">
    <property type="term" value="P:CAAX-box protein maturation"/>
    <property type="evidence" value="ECO:0007669"/>
    <property type="project" value="UniProtKB-ARBA"/>
</dbReference>
<keyword evidence="1" id="KW-1133">Transmembrane helix</keyword>
<keyword evidence="1" id="KW-0812">Transmembrane</keyword>
<evidence type="ECO:0000313" key="4">
    <source>
        <dbReference type="Proteomes" id="UP000490821"/>
    </source>
</evidence>
<dbReference type="Pfam" id="PF02517">
    <property type="entry name" value="Rce1-like"/>
    <property type="match status" value="1"/>
</dbReference>
<dbReference type="Proteomes" id="UP000490821">
    <property type="component" value="Unassembled WGS sequence"/>
</dbReference>
<evidence type="ECO:0000259" key="2">
    <source>
        <dbReference type="Pfam" id="PF02517"/>
    </source>
</evidence>
<dbReference type="InterPro" id="IPR052710">
    <property type="entry name" value="CAAX_protease"/>
</dbReference>
<protein>
    <recommendedName>
        <fullName evidence="2">CAAX prenyl protease 2/Lysostaphin resistance protein A-like domain-containing protein</fullName>
    </recommendedName>
</protein>
<dbReference type="AlphaFoldDB" id="A0A829ZA24"/>
<dbReference type="EMBL" id="BLMI01000087">
    <property type="protein sequence ID" value="GFI40805.1"/>
    <property type="molecule type" value="Genomic_DNA"/>
</dbReference>
<reference evidence="3 4" key="1">
    <citation type="journal article" date="2020" name="Microbiome">
        <title>Single-cell genomics of uncultured bacteria reveals dietary fiber responders in the mouse gut microbiota.</title>
        <authorList>
            <person name="Chijiiwa R."/>
            <person name="Hosokawa M."/>
            <person name="Kogawa M."/>
            <person name="Nishikawa Y."/>
            <person name="Ide K."/>
            <person name="Sakanashi C."/>
            <person name="Takahashi K."/>
            <person name="Takeyama H."/>
        </authorList>
    </citation>
    <scope>NUCLEOTIDE SEQUENCE [LARGE SCALE GENOMIC DNA]</scope>
    <source>
        <strain evidence="3">IMSAGC_017</strain>
    </source>
</reference>
<dbReference type="RefSeq" id="WP_172472238.1">
    <property type="nucleotide sequence ID" value="NZ_BLMI01000087.1"/>
</dbReference>
<comment type="caution">
    <text evidence="3">The sequence shown here is derived from an EMBL/GenBank/DDBJ whole genome shotgun (WGS) entry which is preliminary data.</text>
</comment>
<proteinExistence type="predicted"/>
<keyword evidence="1" id="KW-0472">Membrane</keyword>
<name>A0A829ZA24_9FIRM</name>
<gene>
    <name evidence="3" type="ORF">IMSAGC017_00842</name>
</gene>
<dbReference type="PANTHER" id="PTHR36435">
    <property type="entry name" value="SLR1288 PROTEIN"/>
    <property type="match status" value="1"/>
</dbReference>
<dbReference type="InterPro" id="IPR003675">
    <property type="entry name" value="Rce1/LyrA-like_dom"/>
</dbReference>
<dbReference type="PANTHER" id="PTHR36435:SF1">
    <property type="entry name" value="CAAX AMINO TERMINAL PROTEASE FAMILY PROTEIN"/>
    <property type="match status" value="1"/>
</dbReference>
<feature type="transmembrane region" description="Helical" evidence="1">
    <location>
        <begin position="55"/>
        <end position="76"/>
    </location>
</feature>
<sequence length="244" mass="28190">MSLITKVKLNNRQKAIGTILLFPWYLYFAPSIFNFLIKLYIMYVNDNLTSETINTYFNVLITLSTAVFLLIIFRDFIKKNWKIFKQELLENVIWILTIGIGSAYLFSYIGEFIVNLLLPANTSEATNQTLVVTLVSSNMLLMTFQAVILAPIVEELFFRGLIFNTLRQKSVFWAHLISAFLFGLLHVYSYILAGDMSEWIKLIPYMTAGLAFSYAYEKRQNIIAPIFLHGLKNLIAVILIYIMF</sequence>
<feature type="transmembrane region" description="Helical" evidence="1">
    <location>
        <begin position="199"/>
        <end position="216"/>
    </location>
</feature>
<organism evidence="3 4">
    <name type="scientific">Thomasclavelia cocleata</name>
    <dbReference type="NCBI Taxonomy" id="69824"/>
    <lineage>
        <taxon>Bacteria</taxon>
        <taxon>Bacillati</taxon>
        <taxon>Bacillota</taxon>
        <taxon>Erysipelotrichia</taxon>
        <taxon>Erysipelotrichales</taxon>
        <taxon>Coprobacillaceae</taxon>
        <taxon>Thomasclavelia</taxon>
    </lineage>
</organism>
<feature type="transmembrane region" description="Helical" evidence="1">
    <location>
        <begin position="223"/>
        <end position="243"/>
    </location>
</feature>
<feature type="transmembrane region" description="Helical" evidence="1">
    <location>
        <begin position="171"/>
        <end position="193"/>
    </location>
</feature>
<evidence type="ECO:0000313" key="3">
    <source>
        <dbReference type="EMBL" id="GFI40805.1"/>
    </source>
</evidence>
<accession>A0A829ZA24</accession>
<feature type="transmembrane region" description="Helical" evidence="1">
    <location>
        <begin position="88"/>
        <end position="109"/>
    </location>
</feature>
<feature type="transmembrane region" description="Helical" evidence="1">
    <location>
        <begin position="21"/>
        <end position="43"/>
    </location>
</feature>
<evidence type="ECO:0000256" key="1">
    <source>
        <dbReference type="SAM" id="Phobius"/>
    </source>
</evidence>
<feature type="domain" description="CAAX prenyl protease 2/Lysostaphin resistance protein A-like" evidence="2">
    <location>
        <begin position="138"/>
        <end position="235"/>
    </location>
</feature>
<feature type="transmembrane region" description="Helical" evidence="1">
    <location>
        <begin position="129"/>
        <end position="150"/>
    </location>
</feature>
<dbReference type="GO" id="GO:0004175">
    <property type="term" value="F:endopeptidase activity"/>
    <property type="evidence" value="ECO:0007669"/>
    <property type="project" value="UniProtKB-ARBA"/>
</dbReference>